<dbReference type="GO" id="GO:0005829">
    <property type="term" value="C:cytosol"/>
    <property type="evidence" value="ECO:0007669"/>
    <property type="project" value="TreeGrafter"/>
</dbReference>
<dbReference type="Pfam" id="PF02826">
    <property type="entry name" value="2-Hacid_dh_C"/>
    <property type="match status" value="1"/>
</dbReference>
<name>A0A371BY72_YARLL</name>
<feature type="domain" description="D-isomer specific 2-hydroxyacid dehydrogenase NAD-binding" evidence="2">
    <location>
        <begin position="97"/>
        <end position="219"/>
    </location>
</feature>
<dbReference type="SUPFAM" id="SSF51735">
    <property type="entry name" value="NAD(P)-binding Rossmann-fold domains"/>
    <property type="match status" value="1"/>
</dbReference>
<dbReference type="AlphaFoldDB" id="A0A371BY72"/>
<dbReference type="GO" id="GO:0051287">
    <property type="term" value="F:NAD binding"/>
    <property type="evidence" value="ECO:0007669"/>
    <property type="project" value="InterPro"/>
</dbReference>
<gene>
    <name evidence="3" type="ORF">B0I71DRAFT_143734</name>
</gene>
<dbReference type="Proteomes" id="UP000256601">
    <property type="component" value="Unassembled WGS sequence"/>
</dbReference>
<dbReference type="GO" id="GO:0016616">
    <property type="term" value="F:oxidoreductase activity, acting on the CH-OH group of donors, NAD or NADP as acceptor"/>
    <property type="evidence" value="ECO:0007669"/>
    <property type="project" value="InterPro"/>
</dbReference>
<reference evidence="3 4" key="1">
    <citation type="submission" date="2018-07" db="EMBL/GenBank/DDBJ databases">
        <title>Draft Genome Assemblies for Five Robust Yarrowia lipolytica Strains Exhibiting High Lipid Production and Pentose Sugar Utilization and Sugar Alcohol Secretion from Undetoxified Lignocellulosic Biomass Hydrolysates.</title>
        <authorList>
            <consortium name="DOE Joint Genome Institute"/>
            <person name="Walker C."/>
            <person name="Ryu S."/>
            <person name="Na H."/>
            <person name="Zane M."/>
            <person name="LaButti K."/>
            <person name="Lipzen A."/>
            <person name="Haridas S."/>
            <person name="Barry K."/>
            <person name="Grigoriev I.V."/>
            <person name="Quarterman J."/>
            <person name="Slininger P."/>
            <person name="Dien B."/>
            <person name="Trinh C.T."/>
        </authorList>
    </citation>
    <scope>NUCLEOTIDE SEQUENCE [LARGE SCALE GENOMIC DNA]</scope>
    <source>
        <strain evidence="3 4">YB392</strain>
    </source>
</reference>
<dbReference type="PANTHER" id="PTHR42938">
    <property type="entry name" value="FORMATE DEHYDROGENASE 1"/>
    <property type="match status" value="1"/>
</dbReference>
<organism evidence="3 4">
    <name type="scientific">Yarrowia lipolytica</name>
    <name type="common">Candida lipolytica</name>
    <dbReference type="NCBI Taxonomy" id="4952"/>
    <lineage>
        <taxon>Eukaryota</taxon>
        <taxon>Fungi</taxon>
        <taxon>Dikarya</taxon>
        <taxon>Ascomycota</taxon>
        <taxon>Saccharomycotina</taxon>
        <taxon>Dipodascomycetes</taxon>
        <taxon>Dipodascales</taxon>
        <taxon>Dipodascales incertae sedis</taxon>
        <taxon>Yarrowia</taxon>
    </lineage>
</organism>
<dbReference type="InterPro" id="IPR029753">
    <property type="entry name" value="D-isomer_DH_CS"/>
</dbReference>
<evidence type="ECO:0000313" key="3">
    <source>
        <dbReference type="EMBL" id="RDW22620.1"/>
    </source>
</evidence>
<evidence type="ECO:0000313" key="4">
    <source>
        <dbReference type="Proteomes" id="UP000256601"/>
    </source>
</evidence>
<sequence>MKVLVLPRQLKLLGCTENELADSVFDKEIVDADVVITTPFHPGYINKELKIYITAGVGSDHANIDAANARDIAVLEVTGFNVQSVAENVVMTMLVLRVLKRLAPFNPLELLYYDYQPMPANVEKEIGCRQVESLEKMLSLCDAVTINCPLHTSTKGLFNKVLFSHMKDGVWLVNTARGAICVTEDIAKALKSGKIRAYGGDVWFPQPAPKYHPWRTMRNKYSGGNAMTPRISGTSIGAQGRSAEGNKKILKVFLSGKQEYRPQDIICINGHYGTKAYGHDKEHKEHQTK</sequence>
<dbReference type="PROSITE" id="PS00670">
    <property type="entry name" value="D_2_HYDROXYACID_DH_2"/>
    <property type="match status" value="1"/>
</dbReference>
<protein>
    <submittedName>
        <fullName evidence="3">D-isomer specific 2-hydroxyacid dehydrogenase</fullName>
    </submittedName>
</protein>
<dbReference type="GO" id="GO:0008863">
    <property type="term" value="F:formate dehydrogenase (NAD+) activity"/>
    <property type="evidence" value="ECO:0007669"/>
    <property type="project" value="TreeGrafter"/>
</dbReference>
<evidence type="ECO:0000256" key="1">
    <source>
        <dbReference type="ARBA" id="ARBA00023002"/>
    </source>
</evidence>
<dbReference type="VEuPathDB" id="FungiDB:YALI1_C15526g"/>
<dbReference type="EMBL" id="KZ859190">
    <property type="protein sequence ID" value="RDW22620.1"/>
    <property type="molecule type" value="Genomic_DNA"/>
</dbReference>
<accession>A0A371BY72</accession>
<evidence type="ECO:0000259" key="2">
    <source>
        <dbReference type="Pfam" id="PF02826"/>
    </source>
</evidence>
<dbReference type="InterPro" id="IPR006140">
    <property type="entry name" value="D-isomer_DH_NAD-bd"/>
</dbReference>
<dbReference type="Gene3D" id="3.40.50.720">
    <property type="entry name" value="NAD(P)-binding Rossmann-like Domain"/>
    <property type="match status" value="2"/>
</dbReference>
<dbReference type="PROSITE" id="PS00671">
    <property type="entry name" value="D_2_HYDROXYACID_DH_3"/>
    <property type="match status" value="1"/>
</dbReference>
<dbReference type="SUPFAM" id="SSF52283">
    <property type="entry name" value="Formate/glycerate dehydrogenase catalytic domain-like"/>
    <property type="match status" value="1"/>
</dbReference>
<keyword evidence="1" id="KW-0560">Oxidoreductase</keyword>
<dbReference type="InterPro" id="IPR036291">
    <property type="entry name" value="NAD(P)-bd_dom_sf"/>
</dbReference>
<proteinExistence type="predicted"/>
<dbReference type="PANTHER" id="PTHR42938:SF9">
    <property type="entry name" value="FORMATE DEHYDROGENASE 1"/>
    <property type="match status" value="1"/>
</dbReference>